<protein>
    <submittedName>
        <fullName evidence="2">Uncharacterized protein</fullName>
    </submittedName>
</protein>
<gene>
    <name evidence="2" type="ORF">GRI41_06270</name>
</gene>
<organism evidence="2 3">
    <name type="scientific">Pontixanthobacter aquaemixtae</name>
    <dbReference type="NCBI Taxonomy" id="1958940"/>
    <lineage>
        <taxon>Bacteria</taxon>
        <taxon>Pseudomonadati</taxon>
        <taxon>Pseudomonadota</taxon>
        <taxon>Alphaproteobacteria</taxon>
        <taxon>Sphingomonadales</taxon>
        <taxon>Erythrobacteraceae</taxon>
        <taxon>Pontixanthobacter</taxon>
    </lineage>
</organism>
<reference evidence="2 3" key="1">
    <citation type="submission" date="2019-12" db="EMBL/GenBank/DDBJ databases">
        <title>Genomic-based taxomic classification of the family Erythrobacteraceae.</title>
        <authorList>
            <person name="Xu L."/>
        </authorList>
    </citation>
    <scope>NUCLEOTIDE SEQUENCE [LARGE SCALE GENOMIC DNA]</scope>
    <source>
        <strain evidence="2 3">KCTC 52763</strain>
    </source>
</reference>
<proteinExistence type="predicted"/>
<name>A0A844ZY66_9SPHN</name>
<keyword evidence="1" id="KW-1133">Transmembrane helix</keyword>
<keyword evidence="3" id="KW-1185">Reference proteome</keyword>
<evidence type="ECO:0000256" key="1">
    <source>
        <dbReference type="SAM" id="Phobius"/>
    </source>
</evidence>
<keyword evidence="1" id="KW-0472">Membrane</keyword>
<keyword evidence="1" id="KW-0812">Transmembrane</keyword>
<comment type="caution">
    <text evidence="2">The sequence shown here is derived from an EMBL/GenBank/DDBJ whole genome shotgun (WGS) entry which is preliminary data.</text>
</comment>
<feature type="transmembrane region" description="Helical" evidence="1">
    <location>
        <begin position="29"/>
        <end position="46"/>
    </location>
</feature>
<evidence type="ECO:0000313" key="3">
    <source>
        <dbReference type="Proteomes" id="UP000442714"/>
    </source>
</evidence>
<evidence type="ECO:0000313" key="2">
    <source>
        <dbReference type="EMBL" id="MXO90419.1"/>
    </source>
</evidence>
<dbReference type="RefSeq" id="WP_160603881.1">
    <property type="nucleotide sequence ID" value="NZ_WTYX01000001.1"/>
</dbReference>
<dbReference type="AlphaFoldDB" id="A0A844ZY66"/>
<dbReference type="Proteomes" id="UP000442714">
    <property type="component" value="Unassembled WGS sequence"/>
</dbReference>
<dbReference type="OrthoDB" id="7411271at2"/>
<sequence length="58" mass="6039">MSKTIQATLIAAVLLIVIATLFNSTFVAGGSGVVLIVGLAYAYVVSKREVERGEVIEG</sequence>
<dbReference type="EMBL" id="WTYX01000001">
    <property type="protein sequence ID" value="MXO90419.1"/>
    <property type="molecule type" value="Genomic_DNA"/>
</dbReference>
<accession>A0A844ZY66</accession>